<feature type="region of interest" description="Disordered" evidence="1">
    <location>
        <begin position="238"/>
        <end position="272"/>
    </location>
</feature>
<evidence type="ECO:0000256" key="1">
    <source>
        <dbReference type="SAM" id="MobiDB-lite"/>
    </source>
</evidence>
<dbReference type="PANTHER" id="PTHR15615">
    <property type="match status" value="1"/>
</dbReference>
<feature type="compositionally biased region" description="Low complexity" evidence="1">
    <location>
        <begin position="429"/>
        <end position="443"/>
    </location>
</feature>
<protein>
    <recommendedName>
        <fullName evidence="4">Cyclin</fullName>
    </recommendedName>
</protein>
<evidence type="ECO:0008006" key="4">
    <source>
        <dbReference type="Google" id="ProtNLM"/>
    </source>
</evidence>
<dbReference type="OrthoDB" id="286814at2759"/>
<evidence type="ECO:0000313" key="3">
    <source>
        <dbReference type="Proteomes" id="UP000290288"/>
    </source>
</evidence>
<feature type="compositionally biased region" description="Polar residues" evidence="1">
    <location>
        <begin position="238"/>
        <end position="256"/>
    </location>
</feature>
<dbReference type="GO" id="GO:0005634">
    <property type="term" value="C:nucleus"/>
    <property type="evidence" value="ECO:0007669"/>
    <property type="project" value="TreeGrafter"/>
</dbReference>
<dbReference type="STRING" id="2316362.A0A4Q2DQX5"/>
<reference evidence="2 3" key="1">
    <citation type="submission" date="2019-01" db="EMBL/GenBank/DDBJ databases">
        <title>Draft genome sequence of Psathyrella aberdarensis IHI B618.</title>
        <authorList>
            <person name="Buettner E."/>
            <person name="Kellner H."/>
        </authorList>
    </citation>
    <scope>NUCLEOTIDE SEQUENCE [LARGE SCALE GENOMIC DNA]</scope>
    <source>
        <strain evidence="2 3">IHI B618</strain>
    </source>
</reference>
<dbReference type="GO" id="GO:0016538">
    <property type="term" value="F:cyclin-dependent protein serine/threonine kinase regulator activity"/>
    <property type="evidence" value="ECO:0007669"/>
    <property type="project" value="TreeGrafter"/>
</dbReference>
<dbReference type="Pfam" id="PF08613">
    <property type="entry name" value="Cyclin"/>
    <property type="match status" value="1"/>
</dbReference>
<proteinExistence type="predicted"/>
<feature type="compositionally biased region" description="Low complexity" evidence="1">
    <location>
        <begin position="399"/>
        <end position="415"/>
    </location>
</feature>
<keyword evidence="3" id="KW-1185">Reference proteome</keyword>
<dbReference type="Gene3D" id="1.10.472.10">
    <property type="entry name" value="Cyclin-like"/>
    <property type="match status" value="1"/>
</dbReference>
<dbReference type="EMBL" id="SDEE01000090">
    <property type="protein sequence ID" value="RXW21926.1"/>
    <property type="molecule type" value="Genomic_DNA"/>
</dbReference>
<dbReference type="CDD" id="cd20557">
    <property type="entry name" value="CYCLIN_ScPCL1-like"/>
    <property type="match status" value="1"/>
</dbReference>
<dbReference type="InterPro" id="IPR013922">
    <property type="entry name" value="Cyclin_PHO80-like"/>
</dbReference>
<feature type="region of interest" description="Disordered" evidence="1">
    <location>
        <begin position="392"/>
        <end position="444"/>
    </location>
</feature>
<dbReference type="AlphaFoldDB" id="A0A4Q2DQX5"/>
<evidence type="ECO:0000313" key="2">
    <source>
        <dbReference type="EMBL" id="RXW21926.1"/>
    </source>
</evidence>
<sequence>MYMSHTPDFLLFTQDLHRDVDQAVKTLCDVWRPQDIPLAFSNPRTAKAATSLPDISSKLHAFRSGGLLSSKSRPPPNASTTIATASSLASIPTHHTPPSSAAPPALLQTGTSDLRNLVPLRGFVHEVLRRSRTSGCVLQTALCYLEAIRPKISELAHLERIGKGTNGEPETVPRIVKATEEEIERYRLEEARELELGNGEATIRFPNDEHEIDAMDTVRIEDDEHSYIDAVEVFEPSRTQLTETSQSMRIDSSSTIEETEQPSDRHAFTSFSDDPALNPSINLPSPLLCPRRAFLAALILASKFTQDKCYSNRAWAKLTGLPAREIGRCERALGYALEWRLWVGKSNSANAQASPNATPVFTSVRQTESGYISETASGTLVTSPAAPSAFQFNGDMHVSSPSSPAHSRPRSAPSSTGALTPSPDMPGLSYSPSSASSSSGSSSIGERTVQMSAFFDDCSTEYFNSPVARINTKLLVPGYGNGGSGFLGTCGLPTLLANNCKPHAVANGDYQSAQSPPGYGTSGNGIPPQIVVDLAPDPPSGNGLGPFRFGFGSTLEHAPVSGSDGLRYERGF</sequence>
<dbReference type="GO" id="GO:0000307">
    <property type="term" value="C:cyclin-dependent protein kinase holoenzyme complex"/>
    <property type="evidence" value="ECO:0007669"/>
    <property type="project" value="TreeGrafter"/>
</dbReference>
<comment type="caution">
    <text evidence="2">The sequence shown here is derived from an EMBL/GenBank/DDBJ whole genome shotgun (WGS) entry which is preliminary data.</text>
</comment>
<accession>A0A4Q2DQX5</accession>
<dbReference type="GO" id="GO:0019901">
    <property type="term" value="F:protein kinase binding"/>
    <property type="evidence" value="ECO:0007669"/>
    <property type="project" value="InterPro"/>
</dbReference>
<gene>
    <name evidence="2" type="ORF">EST38_g3939</name>
</gene>
<organism evidence="2 3">
    <name type="scientific">Candolleomyces aberdarensis</name>
    <dbReference type="NCBI Taxonomy" id="2316362"/>
    <lineage>
        <taxon>Eukaryota</taxon>
        <taxon>Fungi</taxon>
        <taxon>Dikarya</taxon>
        <taxon>Basidiomycota</taxon>
        <taxon>Agaricomycotina</taxon>
        <taxon>Agaricomycetes</taxon>
        <taxon>Agaricomycetidae</taxon>
        <taxon>Agaricales</taxon>
        <taxon>Agaricineae</taxon>
        <taxon>Psathyrellaceae</taxon>
        <taxon>Candolleomyces</taxon>
    </lineage>
</organism>
<name>A0A4Q2DQX5_9AGAR</name>
<dbReference type="PANTHER" id="PTHR15615:SF36">
    <property type="entry name" value="PHO85 CYCLIN-5"/>
    <property type="match status" value="1"/>
</dbReference>
<dbReference type="Proteomes" id="UP000290288">
    <property type="component" value="Unassembled WGS sequence"/>
</dbReference>